<dbReference type="SUPFAM" id="SSF50156">
    <property type="entry name" value="PDZ domain-like"/>
    <property type="match status" value="1"/>
</dbReference>
<dbReference type="Pfam" id="PF13650">
    <property type="entry name" value="Asp_protease_2"/>
    <property type="match status" value="1"/>
</dbReference>
<dbReference type="GO" id="GO:0006508">
    <property type="term" value="P:proteolysis"/>
    <property type="evidence" value="ECO:0007669"/>
    <property type="project" value="InterPro"/>
</dbReference>
<dbReference type="InterPro" id="IPR001995">
    <property type="entry name" value="Peptidase_A2_cat"/>
</dbReference>
<keyword evidence="1" id="KW-0378">Hydrolase</keyword>
<sequence length="447" mass="50972">MENKKLKILILFIGVFFTLNVSSQGYFSFPNTVKKQSFNFKLLSNLIVLPIEVNGKKLNFILDSGVGATILFNLNARDSLDLKNVKKIKLQGLGGEEAVDAIVSNGNKIKLKSINGYNQKLFVIFNDNFDLSSKLGLTIHGIIGFDLLKNFTVKINYSSKKITFYKANTYKLDDCRKCDIFDLEFYRKKPYIEAGVKLTSDKITPVKLLIDSGGSDAMWLFENSHPDIVPPKKYFKGFLGEGLSGSIYGKRARVKALVYGSHEIKNPTVSYPDSISIRHARRFRSRNGSMGANILKRFLVVFDYPNKKISLKKGAHFNKPFYYNVSGLELVHNGKILVKEKDNKSTSFNLSGNGQTSNNSVIIDYRYKYNFKPSYRVLKVLENSPADYAGVMVDDVLIKVNGKFVHEMKLTEIIEKFYYKKNRKVSLVVERNGQHYEFKFYLEDILQ</sequence>
<evidence type="ECO:0000313" key="3">
    <source>
        <dbReference type="EMBL" id="SDW78802.1"/>
    </source>
</evidence>
<dbReference type="SMART" id="SM00228">
    <property type="entry name" value="PDZ"/>
    <property type="match status" value="1"/>
</dbReference>
<dbReference type="Gene3D" id="2.30.42.10">
    <property type="match status" value="1"/>
</dbReference>
<proteinExistence type="predicted"/>
<dbReference type="InterPro" id="IPR041489">
    <property type="entry name" value="PDZ_6"/>
</dbReference>
<accession>A0A1H2WDT2</accession>
<dbReference type="STRING" id="762486.SAMN05444411_102174"/>
<dbReference type="GO" id="GO:0004190">
    <property type="term" value="F:aspartic-type endopeptidase activity"/>
    <property type="evidence" value="ECO:0007669"/>
    <property type="project" value="InterPro"/>
</dbReference>
<evidence type="ECO:0000256" key="1">
    <source>
        <dbReference type="ARBA" id="ARBA00022801"/>
    </source>
</evidence>
<reference evidence="4" key="1">
    <citation type="submission" date="2016-10" db="EMBL/GenBank/DDBJ databases">
        <authorList>
            <person name="Varghese N."/>
            <person name="Submissions S."/>
        </authorList>
    </citation>
    <scope>NUCLEOTIDE SEQUENCE [LARGE SCALE GENOMIC DNA]</scope>
    <source>
        <strain evidence="4">DSM 24956</strain>
    </source>
</reference>
<dbReference type="PROSITE" id="PS50175">
    <property type="entry name" value="ASP_PROT_RETROV"/>
    <property type="match status" value="1"/>
</dbReference>
<keyword evidence="4" id="KW-1185">Reference proteome</keyword>
<dbReference type="InterPro" id="IPR036034">
    <property type="entry name" value="PDZ_sf"/>
</dbReference>
<feature type="domain" description="Peptidase A2" evidence="2">
    <location>
        <begin position="58"/>
        <end position="95"/>
    </location>
</feature>
<dbReference type="Gene3D" id="2.40.70.10">
    <property type="entry name" value="Acid Proteases"/>
    <property type="match status" value="1"/>
</dbReference>
<gene>
    <name evidence="3" type="ORF">SAMN05444411_102174</name>
</gene>
<organism evidence="3 4">
    <name type="scientific">Lutibacter oricola</name>
    <dbReference type="NCBI Taxonomy" id="762486"/>
    <lineage>
        <taxon>Bacteria</taxon>
        <taxon>Pseudomonadati</taxon>
        <taxon>Bacteroidota</taxon>
        <taxon>Flavobacteriia</taxon>
        <taxon>Flavobacteriales</taxon>
        <taxon>Flavobacteriaceae</taxon>
        <taxon>Lutibacter</taxon>
    </lineage>
</organism>
<dbReference type="Proteomes" id="UP000199595">
    <property type="component" value="Unassembled WGS sequence"/>
</dbReference>
<protein>
    <submittedName>
        <fullName evidence="3">PDZ domain-containing protein</fullName>
    </submittedName>
</protein>
<dbReference type="InterPro" id="IPR021109">
    <property type="entry name" value="Peptidase_aspartic_dom_sf"/>
</dbReference>
<evidence type="ECO:0000313" key="4">
    <source>
        <dbReference type="Proteomes" id="UP000199595"/>
    </source>
</evidence>
<dbReference type="EMBL" id="FNNJ01000002">
    <property type="protein sequence ID" value="SDW78802.1"/>
    <property type="molecule type" value="Genomic_DNA"/>
</dbReference>
<dbReference type="AlphaFoldDB" id="A0A1H2WDT2"/>
<dbReference type="SUPFAM" id="SSF50630">
    <property type="entry name" value="Acid proteases"/>
    <property type="match status" value="1"/>
</dbReference>
<dbReference type="InterPro" id="IPR001478">
    <property type="entry name" value="PDZ"/>
</dbReference>
<dbReference type="OrthoDB" id="3521766at2"/>
<name>A0A1H2WDT2_9FLAO</name>
<dbReference type="RefSeq" id="WP_090120893.1">
    <property type="nucleotide sequence ID" value="NZ_FNNJ01000002.1"/>
</dbReference>
<dbReference type="Pfam" id="PF17820">
    <property type="entry name" value="PDZ_6"/>
    <property type="match status" value="1"/>
</dbReference>
<evidence type="ECO:0000259" key="2">
    <source>
        <dbReference type="PROSITE" id="PS50175"/>
    </source>
</evidence>